<feature type="region of interest" description="Disordered" evidence="1">
    <location>
        <begin position="229"/>
        <end position="255"/>
    </location>
</feature>
<dbReference type="PANTHER" id="PTHR15503:SF42">
    <property type="entry name" value="ZINC FINGER, CCHC-TYPE, RETROTRANSPOSON GAG DOMAIN, ASPARTIC PEPTIDASE DOMAIN PROTEIN-RELATED"/>
    <property type="match status" value="1"/>
</dbReference>
<evidence type="ECO:0000313" key="4">
    <source>
        <dbReference type="Proteomes" id="UP001151760"/>
    </source>
</evidence>
<feature type="region of interest" description="Disordered" evidence="1">
    <location>
        <begin position="1"/>
        <end position="44"/>
    </location>
</feature>
<evidence type="ECO:0000259" key="2">
    <source>
        <dbReference type="Pfam" id="PF03732"/>
    </source>
</evidence>
<dbReference type="GO" id="GO:0003964">
    <property type="term" value="F:RNA-directed DNA polymerase activity"/>
    <property type="evidence" value="ECO:0007669"/>
    <property type="project" value="UniProtKB-KW"/>
</dbReference>
<dbReference type="PANTHER" id="PTHR15503">
    <property type="entry name" value="LDOC1 RELATED"/>
    <property type="match status" value="1"/>
</dbReference>
<keyword evidence="4" id="KW-1185">Reference proteome</keyword>
<reference evidence="3" key="2">
    <citation type="submission" date="2022-01" db="EMBL/GenBank/DDBJ databases">
        <authorList>
            <person name="Yamashiro T."/>
            <person name="Shiraishi A."/>
            <person name="Satake H."/>
            <person name="Nakayama K."/>
        </authorList>
    </citation>
    <scope>NUCLEOTIDE SEQUENCE</scope>
</reference>
<dbReference type="CDD" id="cd00303">
    <property type="entry name" value="retropepsin_like"/>
    <property type="match status" value="1"/>
</dbReference>
<feature type="compositionally biased region" description="Basic and acidic residues" evidence="1">
    <location>
        <begin position="229"/>
        <end position="242"/>
    </location>
</feature>
<dbReference type="Pfam" id="PF08284">
    <property type="entry name" value="RVP_2"/>
    <property type="match status" value="1"/>
</dbReference>
<protein>
    <submittedName>
        <fullName evidence="3">Reverse transcriptase domain-containing protein</fullName>
    </submittedName>
</protein>
<dbReference type="InterPro" id="IPR032567">
    <property type="entry name" value="RTL1-rel"/>
</dbReference>
<evidence type="ECO:0000313" key="3">
    <source>
        <dbReference type="EMBL" id="GJU09902.1"/>
    </source>
</evidence>
<reference evidence="3" key="1">
    <citation type="journal article" date="2022" name="Int. J. Mol. Sci.">
        <title>Draft Genome of Tanacetum Coccineum: Genomic Comparison of Closely Related Tanacetum-Family Plants.</title>
        <authorList>
            <person name="Yamashiro T."/>
            <person name="Shiraishi A."/>
            <person name="Nakayama K."/>
            <person name="Satake H."/>
        </authorList>
    </citation>
    <scope>NUCLEOTIDE SEQUENCE</scope>
</reference>
<sequence>MVNVRHNEVLKASTSKKAKLSASDVEHDINDDVSSSSSEDPNFRGFMEEDSKALRSMINKQVGKAIKNVMPYYISQTTDNLKEIIQKELVEFKKERTTNDYKNEMASYHDFTACDVPKFDGALDPIVSTRWLAAVEGKVCEKGEEWIGSCAWKDFKELFNAEYTPVEEIDQIREEFQTLTQTNETVNELWKKFNDLIRYFPEYHGNEKLKVERFKRMLHDDIRENKEVKETKRKNEFRERDAKKPRHDHGRRSGGTQFKTPCTILVDSIPARVLYDSGASASFVSYGFSKTLTTSLNKLHLPLEVEITNDKVVVVSNVFPNVEIEIDDGNFKIDLSIMFGSFRFTYCFDKKDVEDVPIVNKFLDVFLEDLPGIPPCYCQYIDSTASVVSAVSISLDLSRLSTTLNRLERSIQIGIYNGIQKLGGNYRDWIDSQSYGNLAEIAAGIKSLREDGDNLKDF</sequence>
<dbReference type="InterPro" id="IPR005162">
    <property type="entry name" value="Retrotrans_gag_dom"/>
</dbReference>
<dbReference type="EMBL" id="BQNB010021769">
    <property type="protein sequence ID" value="GJU09902.1"/>
    <property type="molecule type" value="Genomic_DNA"/>
</dbReference>
<feature type="compositionally biased region" description="Basic residues" evidence="1">
    <location>
        <begin position="243"/>
        <end position="252"/>
    </location>
</feature>
<dbReference type="Pfam" id="PF03732">
    <property type="entry name" value="Retrotrans_gag"/>
    <property type="match status" value="1"/>
</dbReference>
<keyword evidence="3" id="KW-0808">Transferase</keyword>
<evidence type="ECO:0000256" key="1">
    <source>
        <dbReference type="SAM" id="MobiDB-lite"/>
    </source>
</evidence>
<accession>A0ABQ5JEA0</accession>
<keyword evidence="3" id="KW-0695">RNA-directed DNA polymerase</keyword>
<dbReference type="Proteomes" id="UP001151760">
    <property type="component" value="Unassembled WGS sequence"/>
</dbReference>
<name>A0ABQ5JEA0_9ASTR</name>
<keyword evidence="3" id="KW-0548">Nucleotidyltransferase</keyword>
<feature type="domain" description="Retrotransposon gag" evidence="2">
    <location>
        <begin position="150"/>
        <end position="218"/>
    </location>
</feature>
<organism evidence="3 4">
    <name type="scientific">Tanacetum coccineum</name>
    <dbReference type="NCBI Taxonomy" id="301880"/>
    <lineage>
        <taxon>Eukaryota</taxon>
        <taxon>Viridiplantae</taxon>
        <taxon>Streptophyta</taxon>
        <taxon>Embryophyta</taxon>
        <taxon>Tracheophyta</taxon>
        <taxon>Spermatophyta</taxon>
        <taxon>Magnoliopsida</taxon>
        <taxon>eudicotyledons</taxon>
        <taxon>Gunneridae</taxon>
        <taxon>Pentapetalae</taxon>
        <taxon>asterids</taxon>
        <taxon>campanulids</taxon>
        <taxon>Asterales</taxon>
        <taxon>Asteraceae</taxon>
        <taxon>Asteroideae</taxon>
        <taxon>Anthemideae</taxon>
        <taxon>Anthemidinae</taxon>
        <taxon>Tanacetum</taxon>
    </lineage>
</organism>
<proteinExistence type="predicted"/>
<gene>
    <name evidence="3" type="ORF">Tco_1132298</name>
</gene>
<comment type="caution">
    <text evidence="3">The sequence shown here is derived from an EMBL/GenBank/DDBJ whole genome shotgun (WGS) entry which is preliminary data.</text>
</comment>